<evidence type="ECO:0000313" key="4">
    <source>
        <dbReference type="Proteomes" id="UP000076078"/>
    </source>
</evidence>
<dbReference type="AlphaFoldDB" id="A0A151ZH42"/>
<name>A0A151ZH42_TIELA</name>
<dbReference type="GO" id="GO:0015074">
    <property type="term" value="P:DNA integration"/>
    <property type="evidence" value="ECO:0007669"/>
    <property type="project" value="InterPro"/>
</dbReference>
<feature type="region of interest" description="Disordered" evidence="1">
    <location>
        <begin position="298"/>
        <end position="332"/>
    </location>
</feature>
<dbReference type="Gene3D" id="3.30.420.10">
    <property type="entry name" value="Ribonuclease H-like superfamily/Ribonuclease H"/>
    <property type="match status" value="1"/>
</dbReference>
<dbReference type="Proteomes" id="UP000076078">
    <property type="component" value="Unassembled WGS sequence"/>
</dbReference>
<feature type="compositionally biased region" description="Pro residues" evidence="1">
    <location>
        <begin position="323"/>
        <end position="332"/>
    </location>
</feature>
<dbReference type="GO" id="GO:0003676">
    <property type="term" value="F:nucleic acid binding"/>
    <property type="evidence" value="ECO:0007669"/>
    <property type="project" value="InterPro"/>
</dbReference>
<dbReference type="PROSITE" id="PS50994">
    <property type="entry name" value="INTEGRASE"/>
    <property type="match status" value="1"/>
</dbReference>
<dbReference type="InterPro" id="IPR012337">
    <property type="entry name" value="RNaseH-like_sf"/>
</dbReference>
<comment type="caution">
    <text evidence="3">The sequence shown here is derived from an EMBL/GenBank/DDBJ whole genome shotgun (WGS) entry which is preliminary data.</text>
</comment>
<evidence type="ECO:0000259" key="2">
    <source>
        <dbReference type="PROSITE" id="PS50994"/>
    </source>
</evidence>
<dbReference type="OMA" id="WPNTVIV"/>
<proteinExistence type="predicted"/>
<accession>A0A151ZH42</accession>
<organism evidence="3 4">
    <name type="scientific">Tieghemostelium lacteum</name>
    <name type="common">Slime mold</name>
    <name type="synonym">Dictyostelium lacteum</name>
    <dbReference type="NCBI Taxonomy" id="361077"/>
    <lineage>
        <taxon>Eukaryota</taxon>
        <taxon>Amoebozoa</taxon>
        <taxon>Evosea</taxon>
        <taxon>Eumycetozoa</taxon>
        <taxon>Dictyostelia</taxon>
        <taxon>Dictyosteliales</taxon>
        <taxon>Raperosteliaceae</taxon>
        <taxon>Tieghemostelium</taxon>
    </lineage>
</organism>
<evidence type="ECO:0000256" key="1">
    <source>
        <dbReference type="SAM" id="MobiDB-lite"/>
    </source>
</evidence>
<reference evidence="3 4" key="1">
    <citation type="submission" date="2015-12" db="EMBL/GenBank/DDBJ databases">
        <title>Dictyostelia acquired genes for synthesis and detection of signals that induce cell-type specialization by lateral gene transfer from prokaryotes.</title>
        <authorList>
            <person name="Gloeckner G."/>
            <person name="Schaap P."/>
        </authorList>
    </citation>
    <scope>NUCLEOTIDE SEQUENCE [LARGE SCALE GENOMIC DNA]</scope>
    <source>
        <strain evidence="3 4">TK</strain>
    </source>
</reference>
<protein>
    <recommendedName>
        <fullName evidence="2">Integrase catalytic domain-containing protein</fullName>
    </recommendedName>
</protein>
<evidence type="ECO:0000313" key="3">
    <source>
        <dbReference type="EMBL" id="KYQ93229.1"/>
    </source>
</evidence>
<dbReference type="InterPro" id="IPR036397">
    <property type="entry name" value="RNaseH_sf"/>
</dbReference>
<sequence length="400" mass="46390">MKKKLYKDFGISKNDKDYLEKQELYQLYKIPKKDKGLNIPRIQEFEENYKQQADLLFLPDDEGFKYVLVVVDLGNRLTDAEPLKTKYSSEVKEAFEEIYKRGILKLPVQIQMDPGSEFKGETKKYFEDEGVDIRYGIVGRHRNQALVESRNKSIGSALHKRMTAEEILTGEVSRSWVSDLPVIIKSLNKRLKRVVSKGKLISDLPVCEGDSCEILNIGDKVRSLLDNPIDYTTEKRLHGNFRASDIRWNPKVKTISKLMIKPGYPPLYKVKGSKIWYTKNQLQLVDDNEEKPEKRVIRGKPKDNNEDTIDGFNNEPELNEIELPPPPTPPPKQIRKQKVVKSQPITFNSLKLTKTNRQIKKELFDLYEGKYTNEAKEMLDYAESLPDNDEPVNLSRRRRG</sequence>
<gene>
    <name evidence="3" type="ORF">DLAC_05872</name>
</gene>
<dbReference type="SUPFAM" id="SSF53098">
    <property type="entry name" value="Ribonuclease H-like"/>
    <property type="match status" value="1"/>
</dbReference>
<keyword evidence="4" id="KW-1185">Reference proteome</keyword>
<feature type="domain" description="Integrase catalytic" evidence="2">
    <location>
        <begin position="36"/>
        <end position="213"/>
    </location>
</feature>
<dbReference type="InterPro" id="IPR001584">
    <property type="entry name" value="Integrase_cat-core"/>
</dbReference>
<dbReference type="InParanoid" id="A0A151ZH42"/>
<dbReference type="EMBL" id="LODT01000028">
    <property type="protein sequence ID" value="KYQ93229.1"/>
    <property type="molecule type" value="Genomic_DNA"/>
</dbReference>
<dbReference type="OrthoDB" id="17734at2759"/>